<comment type="caution">
    <text evidence="10">The sequence shown here is derived from an EMBL/GenBank/DDBJ whole genome shotgun (WGS) entry which is preliminary data.</text>
</comment>
<dbReference type="STRING" id="1890364.A0A2P6MWP4"/>
<dbReference type="Pfam" id="PF16969">
    <property type="entry name" value="SRP68"/>
    <property type="match status" value="1"/>
</dbReference>
<proteinExistence type="inferred from homology"/>
<dbReference type="FunCoup" id="A0A2P6MWP4">
    <property type="interactions" value="896"/>
</dbReference>
<keyword evidence="4" id="KW-0963">Cytoplasm</keyword>
<evidence type="ECO:0000256" key="4">
    <source>
        <dbReference type="ARBA" id="ARBA00022490"/>
    </source>
</evidence>
<keyword evidence="11" id="KW-1185">Reference proteome</keyword>
<dbReference type="Gene3D" id="1.10.3450.40">
    <property type="entry name" value="Signal recognition particle, SRP68 subunit, RNA-binding domain"/>
    <property type="match status" value="1"/>
</dbReference>
<reference evidence="10 11" key="1">
    <citation type="journal article" date="2018" name="Genome Biol. Evol.">
        <title>Multiple Roots of Fruiting Body Formation in Amoebozoa.</title>
        <authorList>
            <person name="Hillmann F."/>
            <person name="Forbes G."/>
            <person name="Novohradska S."/>
            <person name="Ferling I."/>
            <person name="Riege K."/>
            <person name="Groth M."/>
            <person name="Westermann M."/>
            <person name="Marz M."/>
            <person name="Spaller T."/>
            <person name="Winckler T."/>
            <person name="Schaap P."/>
            <person name="Glockner G."/>
        </authorList>
    </citation>
    <scope>NUCLEOTIDE SEQUENCE [LARGE SCALE GENOMIC DNA]</scope>
    <source>
        <strain evidence="10 11">Jena</strain>
    </source>
</reference>
<dbReference type="PANTHER" id="PTHR12860">
    <property type="entry name" value="SIGNAL RECOGNITION PARTICLE 68 KDA PROTEIN"/>
    <property type="match status" value="1"/>
</dbReference>
<evidence type="ECO:0000256" key="3">
    <source>
        <dbReference type="ARBA" id="ARBA00009352"/>
    </source>
</evidence>
<evidence type="ECO:0000256" key="7">
    <source>
        <dbReference type="ARBA" id="ARBA00023242"/>
    </source>
</evidence>
<protein>
    <recommendedName>
        <fullName evidence="9">Signal recognition particle subunit SRP68</fullName>
    </recommendedName>
</protein>
<dbReference type="GO" id="GO:0005786">
    <property type="term" value="C:signal recognition particle, endoplasmic reticulum targeting"/>
    <property type="evidence" value="ECO:0007669"/>
    <property type="project" value="UniProtKB-KW"/>
</dbReference>
<dbReference type="Proteomes" id="UP000241769">
    <property type="component" value="Unassembled WGS sequence"/>
</dbReference>
<comment type="subcellular location">
    <subcellularLocation>
        <location evidence="1">Cytoplasm</location>
    </subcellularLocation>
    <subcellularLocation>
        <location evidence="2">Nucleus</location>
        <location evidence="2">Nucleolus</location>
    </subcellularLocation>
</comment>
<evidence type="ECO:0000313" key="11">
    <source>
        <dbReference type="Proteomes" id="UP000241769"/>
    </source>
</evidence>
<dbReference type="EMBL" id="MDYQ01000348">
    <property type="protein sequence ID" value="PRP76142.1"/>
    <property type="molecule type" value="Genomic_DNA"/>
</dbReference>
<name>A0A2P6MWP4_9EUKA</name>
<evidence type="ECO:0000256" key="9">
    <source>
        <dbReference type="ARBA" id="ARBA00029498"/>
    </source>
</evidence>
<gene>
    <name evidence="10" type="ORF">PROFUN_15432</name>
</gene>
<evidence type="ECO:0000313" key="10">
    <source>
        <dbReference type="EMBL" id="PRP76142.1"/>
    </source>
</evidence>
<evidence type="ECO:0000256" key="6">
    <source>
        <dbReference type="ARBA" id="ARBA00023135"/>
    </source>
</evidence>
<dbReference type="GO" id="GO:0006614">
    <property type="term" value="P:SRP-dependent cotranslational protein targeting to membrane"/>
    <property type="evidence" value="ECO:0007669"/>
    <property type="project" value="InterPro"/>
</dbReference>
<dbReference type="InterPro" id="IPR038253">
    <property type="entry name" value="SRP68_N_sf"/>
</dbReference>
<evidence type="ECO:0000256" key="1">
    <source>
        <dbReference type="ARBA" id="ARBA00004496"/>
    </source>
</evidence>
<keyword evidence="5" id="KW-0694">RNA-binding</keyword>
<evidence type="ECO:0000256" key="8">
    <source>
        <dbReference type="ARBA" id="ARBA00023274"/>
    </source>
</evidence>
<organism evidence="10 11">
    <name type="scientific">Planoprotostelium fungivorum</name>
    <dbReference type="NCBI Taxonomy" id="1890364"/>
    <lineage>
        <taxon>Eukaryota</taxon>
        <taxon>Amoebozoa</taxon>
        <taxon>Evosea</taxon>
        <taxon>Variosea</taxon>
        <taxon>Cavosteliida</taxon>
        <taxon>Cavosteliaceae</taxon>
        <taxon>Planoprotostelium</taxon>
    </lineage>
</organism>
<dbReference type="InParanoid" id="A0A2P6MWP4"/>
<comment type="similarity">
    <text evidence="3">Belongs to the SRP68 family.</text>
</comment>
<dbReference type="GO" id="GO:0005730">
    <property type="term" value="C:nucleolus"/>
    <property type="evidence" value="ECO:0007669"/>
    <property type="project" value="UniProtKB-SubCell"/>
</dbReference>
<dbReference type="GO" id="GO:0008312">
    <property type="term" value="F:7S RNA binding"/>
    <property type="evidence" value="ECO:0007669"/>
    <property type="project" value="InterPro"/>
</dbReference>
<keyword evidence="6" id="KW-0733">Signal recognition particle</keyword>
<dbReference type="AlphaFoldDB" id="A0A2P6MWP4"/>
<feature type="non-terminal residue" evidence="10">
    <location>
        <position position="1"/>
    </location>
</feature>
<dbReference type="PANTHER" id="PTHR12860:SF0">
    <property type="entry name" value="SIGNAL RECOGNITION PARTICLE SUBUNIT SRP68"/>
    <property type="match status" value="1"/>
</dbReference>
<dbReference type="GO" id="GO:0030942">
    <property type="term" value="F:endoplasmic reticulum signal peptide binding"/>
    <property type="evidence" value="ECO:0007669"/>
    <property type="project" value="InterPro"/>
</dbReference>
<evidence type="ECO:0000256" key="2">
    <source>
        <dbReference type="ARBA" id="ARBA00004604"/>
    </source>
</evidence>
<dbReference type="GO" id="GO:0005047">
    <property type="term" value="F:signal recognition particle binding"/>
    <property type="evidence" value="ECO:0007669"/>
    <property type="project" value="InterPro"/>
</dbReference>
<keyword evidence="7" id="KW-0539">Nucleus</keyword>
<evidence type="ECO:0000256" key="5">
    <source>
        <dbReference type="ARBA" id="ARBA00022884"/>
    </source>
</evidence>
<sequence length="404" mass="45913">AIHQQQREEWKSALENFKKSKLIYEQLGKIVGADVQNMCRDKTEEISTSIRYCEHRSRLDQSDDKTVEDSKGIEDIQSKLDIVLADEMKKQAENTKDVVWKGKRIPVRNDKVQLALLNAQEVTFSLDKEVEHDAKISLYDKLFVYYNDALDIVKSDMTEASGGRRTKGPKPKLEMNNEQLSSLKSYLQSLKLSKTIDRNLLLVDQQEQRLATSDAQEGSRGKRSTPAELIRLYEALMQNLKEMNDLQSEDEESVKLNQASILSYKTYRCYYLALTYVAVGKWNEAAALLDRADDQIRQARAHHKACKEPNEELLGKLDTLQGKIRGSRSEVLARRVLDKKVGENSKSVIFKEGKVQIASFPPDFEPVAVKPVLFDLALAGINFPSLEGRIQTKKAGWLGGWFKG</sequence>
<dbReference type="OrthoDB" id="10255118at2759"/>
<accession>A0A2P6MWP4</accession>
<dbReference type="InterPro" id="IPR026258">
    <property type="entry name" value="SRP68"/>
</dbReference>
<keyword evidence="8" id="KW-0687">Ribonucleoprotein</keyword>